<feature type="compositionally biased region" description="Polar residues" evidence="16">
    <location>
        <begin position="450"/>
        <end position="460"/>
    </location>
</feature>
<keyword evidence="12" id="KW-0106">Calcium</keyword>
<dbReference type="InterPro" id="IPR011992">
    <property type="entry name" value="EF-hand-dom_pair"/>
</dbReference>
<keyword evidence="8" id="KW-0597">Phosphoprotein</keyword>
<evidence type="ECO:0000259" key="18">
    <source>
        <dbReference type="PROSITE" id="PS50222"/>
    </source>
</evidence>
<keyword evidence="7" id="KW-0964">Secreted</keyword>
<feature type="compositionally biased region" description="Polar residues" evidence="16">
    <location>
        <begin position="469"/>
        <end position="491"/>
    </location>
</feature>
<dbReference type="InterPro" id="IPR018247">
    <property type="entry name" value="EF_Hand_1_Ca_BS"/>
</dbReference>
<dbReference type="InterPro" id="IPR040250">
    <property type="entry name" value="Nucleobindin"/>
</dbReference>
<dbReference type="CDD" id="cd00051">
    <property type="entry name" value="EFh"/>
    <property type="match status" value="1"/>
</dbReference>
<feature type="domain" description="EF-hand" evidence="18">
    <location>
        <begin position="314"/>
        <end position="349"/>
    </location>
</feature>
<feature type="chain" id="PRO_5045022003" evidence="17">
    <location>
        <begin position="19"/>
        <end position="705"/>
    </location>
</feature>
<keyword evidence="11" id="KW-0677">Repeat</keyword>
<feature type="compositionally biased region" description="Polar residues" evidence="16">
    <location>
        <begin position="695"/>
        <end position="705"/>
    </location>
</feature>
<dbReference type="SUPFAM" id="SSF47473">
    <property type="entry name" value="EF-hand"/>
    <property type="match status" value="1"/>
</dbReference>
<evidence type="ECO:0000256" key="8">
    <source>
        <dbReference type="ARBA" id="ARBA00022553"/>
    </source>
</evidence>
<organism evidence="19 20">
    <name type="scientific">Limulus polyphemus</name>
    <name type="common">Atlantic horseshoe crab</name>
    <dbReference type="NCBI Taxonomy" id="6850"/>
    <lineage>
        <taxon>Eukaryota</taxon>
        <taxon>Metazoa</taxon>
        <taxon>Ecdysozoa</taxon>
        <taxon>Arthropoda</taxon>
        <taxon>Chelicerata</taxon>
        <taxon>Merostomata</taxon>
        <taxon>Xiphosura</taxon>
        <taxon>Limulidae</taxon>
        <taxon>Limulus</taxon>
    </lineage>
</organism>
<keyword evidence="6" id="KW-0963">Cytoplasm</keyword>
<dbReference type="Pfam" id="PF25434">
    <property type="entry name" value="NUCB1_N"/>
    <property type="match status" value="1"/>
</dbReference>
<dbReference type="Pfam" id="PF13499">
    <property type="entry name" value="EF-hand_7"/>
    <property type="match status" value="1"/>
</dbReference>
<protein>
    <submittedName>
        <fullName evidence="20 21">Nucleobindin-2-like isoform X1</fullName>
    </submittedName>
</protein>
<evidence type="ECO:0000256" key="5">
    <source>
        <dbReference type="ARBA" id="ARBA00008063"/>
    </source>
</evidence>
<keyword evidence="19" id="KW-1185">Reference proteome</keyword>
<evidence type="ECO:0000256" key="12">
    <source>
        <dbReference type="ARBA" id="ARBA00022837"/>
    </source>
</evidence>
<dbReference type="SMART" id="SM00054">
    <property type="entry name" value="EFh"/>
    <property type="match status" value="2"/>
</dbReference>
<feature type="compositionally biased region" description="Polar residues" evidence="16">
    <location>
        <begin position="523"/>
        <end position="545"/>
    </location>
</feature>
<feature type="signal peptide" evidence="17">
    <location>
        <begin position="1"/>
        <end position="18"/>
    </location>
</feature>
<evidence type="ECO:0000256" key="17">
    <source>
        <dbReference type="SAM" id="SignalP"/>
    </source>
</evidence>
<dbReference type="RefSeq" id="XP_013778733.1">
    <property type="nucleotide sequence ID" value="XM_013923279.2"/>
</dbReference>
<evidence type="ECO:0000256" key="9">
    <source>
        <dbReference type="ARBA" id="ARBA00022658"/>
    </source>
</evidence>
<keyword evidence="15" id="KW-0472">Membrane</keyword>
<evidence type="ECO:0000256" key="13">
    <source>
        <dbReference type="ARBA" id="ARBA00023034"/>
    </source>
</evidence>
<dbReference type="InterPro" id="IPR057576">
    <property type="entry name" value="NUCB1_N"/>
</dbReference>
<feature type="compositionally biased region" description="Basic and acidic residues" evidence="16">
    <location>
        <begin position="674"/>
        <end position="690"/>
    </location>
</feature>
<keyword evidence="9" id="KW-0344">Guanine-nucleotide releasing factor</keyword>
<evidence type="ECO:0000256" key="11">
    <source>
        <dbReference type="ARBA" id="ARBA00022737"/>
    </source>
</evidence>
<evidence type="ECO:0000256" key="14">
    <source>
        <dbReference type="ARBA" id="ARBA00023125"/>
    </source>
</evidence>
<evidence type="ECO:0000256" key="3">
    <source>
        <dbReference type="ARBA" id="ARBA00004555"/>
    </source>
</evidence>
<evidence type="ECO:0000256" key="4">
    <source>
        <dbReference type="ARBA" id="ARBA00004613"/>
    </source>
</evidence>
<feature type="compositionally biased region" description="Low complexity" evidence="16">
    <location>
        <begin position="546"/>
        <end position="576"/>
    </location>
</feature>
<dbReference type="PROSITE" id="PS00018">
    <property type="entry name" value="EF_HAND_1"/>
    <property type="match status" value="2"/>
</dbReference>
<dbReference type="PANTHER" id="PTHR19237">
    <property type="entry name" value="NUCLEOBINDIN"/>
    <property type="match status" value="1"/>
</dbReference>
<comment type="subcellular location">
    <subcellularLocation>
        <location evidence="2">Cytoplasm</location>
    </subcellularLocation>
    <subcellularLocation>
        <location evidence="3">Golgi apparatus</location>
    </subcellularLocation>
    <subcellularLocation>
        <location evidence="1">Membrane</location>
        <topology evidence="1">Peripheral membrane protein</topology>
    </subcellularLocation>
    <subcellularLocation>
        <location evidence="4">Secreted</location>
    </subcellularLocation>
</comment>
<dbReference type="RefSeq" id="XP_022246408.1">
    <property type="nucleotide sequence ID" value="XM_022390700.1"/>
</dbReference>
<feature type="compositionally biased region" description="Low complexity" evidence="16">
    <location>
        <begin position="437"/>
        <end position="449"/>
    </location>
</feature>
<keyword evidence="10 17" id="KW-0732">Signal</keyword>
<evidence type="ECO:0000313" key="22">
    <source>
        <dbReference type="RefSeq" id="XP_022246408.1"/>
    </source>
</evidence>
<keyword evidence="14" id="KW-0238">DNA-binding</keyword>
<feature type="compositionally biased region" description="Polar residues" evidence="16">
    <location>
        <begin position="505"/>
        <end position="514"/>
    </location>
</feature>
<evidence type="ECO:0000256" key="15">
    <source>
        <dbReference type="ARBA" id="ARBA00023136"/>
    </source>
</evidence>
<evidence type="ECO:0000313" key="21">
    <source>
        <dbReference type="RefSeq" id="XP_022246407.1"/>
    </source>
</evidence>
<keyword evidence="13" id="KW-0333">Golgi apparatus</keyword>
<dbReference type="PANTHER" id="PTHR19237:SF20">
    <property type="entry name" value="NUCLEOBINDIN 1"/>
    <property type="match status" value="1"/>
</dbReference>
<evidence type="ECO:0000313" key="19">
    <source>
        <dbReference type="Proteomes" id="UP000694941"/>
    </source>
</evidence>
<feature type="compositionally biased region" description="Low complexity" evidence="16">
    <location>
        <begin position="606"/>
        <end position="623"/>
    </location>
</feature>
<dbReference type="Proteomes" id="UP000694941">
    <property type="component" value="Unplaced"/>
</dbReference>
<dbReference type="PROSITE" id="PS50222">
    <property type="entry name" value="EF_HAND_2"/>
    <property type="match status" value="2"/>
</dbReference>
<feature type="region of interest" description="Disordered" evidence="16">
    <location>
        <begin position="126"/>
        <end position="160"/>
    </location>
</feature>
<evidence type="ECO:0000256" key="6">
    <source>
        <dbReference type="ARBA" id="ARBA00022490"/>
    </source>
</evidence>
<dbReference type="Gene3D" id="1.10.238.10">
    <property type="entry name" value="EF-hand"/>
    <property type="match status" value="1"/>
</dbReference>
<feature type="compositionally biased region" description="Low complexity" evidence="16">
    <location>
        <begin position="492"/>
        <end position="504"/>
    </location>
</feature>
<feature type="region of interest" description="Disordered" evidence="16">
    <location>
        <begin position="384"/>
        <end position="705"/>
    </location>
</feature>
<comment type="similarity">
    <text evidence="5">Belongs to the nucleobindin family.</text>
</comment>
<dbReference type="InterPro" id="IPR002048">
    <property type="entry name" value="EF_hand_dom"/>
</dbReference>
<evidence type="ECO:0000256" key="1">
    <source>
        <dbReference type="ARBA" id="ARBA00004170"/>
    </source>
</evidence>
<name>A0ABM1BBL9_LIMPO</name>
<dbReference type="GeneID" id="106463264"/>
<feature type="region of interest" description="Disordered" evidence="16">
    <location>
        <begin position="209"/>
        <end position="247"/>
    </location>
</feature>
<feature type="compositionally biased region" description="Basic and acidic residues" evidence="16">
    <location>
        <begin position="209"/>
        <end position="239"/>
    </location>
</feature>
<gene>
    <name evidence="20 21 22" type="primary">LOC106463264</name>
</gene>
<evidence type="ECO:0000256" key="10">
    <source>
        <dbReference type="ARBA" id="ARBA00022729"/>
    </source>
</evidence>
<proteinExistence type="inferred from homology"/>
<feature type="compositionally biased region" description="Low complexity" evidence="16">
    <location>
        <begin position="632"/>
        <end position="653"/>
    </location>
</feature>
<dbReference type="RefSeq" id="XP_022246407.1">
    <property type="nucleotide sequence ID" value="XM_022390699.1"/>
</dbReference>
<evidence type="ECO:0000256" key="2">
    <source>
        <dbReference type="ARBA" id="ARBA00004496"/>
    </source>
</evidence>
<reference evidence="20 21" key="1">
    <citation type="submission" date="2025-05" db="UniProtKB">
        <authorList>
            <consortium name="RefSeq"/>
        </authorList>
    </citation>
    <scope>IDENTIFICATION</scope>
    <source>
        <tissue evidence="20 21">Muscle</tissue>
    </source>
</reference>
<evidence type="ECO:0000313" key="20">
    <source>
        <dbReference type="RefSeq" id="XP_013778733.1"/>
    </source>
</evidence>
<sequence length="705" mass="82609">MKVFVVLVALCLLDIAFSAPHRVEKKKETERKEKETNEDIDDFGLEYGRYLQQVVQALEEDKEFAKKLENISSEEIKKGEVARELEFVKHSVRSKLDELKRMEVERLRRLTMEEVEQNELGLYRDEDGHLLPAPPNGRKWHTQSRPSGGKGFNRKNSKVPVHIDPLNTRTFEVEDLKRLIQTATNDLEELDRKRREEFKRYEMEKEHRYRESLQNLKEEEKRNHEKKHQEMKNKHQEHPRIHHPGSKPQLEQVWEERDHMSKDEFDPRVFFAMHDINGDGYLDEDEVEAILSLEVKKMYDPNNPEDDPVEMMEEYNRMREHIYNEADRDKDKRISQKEFMELTKKRDFEEDDGWKGIDEQNIFTEEEFKEYERQRAIQMQKHFEAQRQAAINQGSPSQYIQYPPPPQYGIPSQHGVAQQHRGLPPQHLEPHAIPPKQYYGYQLQDQYGQAKQQFQGTPQFQGVPHYQQGGLSPQQQHFQGVPQYQQGALSPQQQQFQGVPQYQQGALSPQQQNLHGVPHYQQGGLSPQQQNFQGVPQYQQGAHSPQQQQFQGVPQYQQGAYSPQQQQFQGVPQYQQGAHSPQQKHFQGVPQHLQDTLPPKDQFKVLPQHQQGIPLPQQQQGVPSQDNRVPQKEIVTQHQQQQEVSQQQQGIASQEHKVPPKETVTQHQQPLSVKKPEQKSQDALSQEKPDAPVNQALQEPQQQKP</sequence>
<feature type="domain" description="EF-hand" evidence="18">
    <location>
        <begin position="262"/>
        <end position="297"/>
    </location>
</feature>
<accession>A0ABM1BBL9</accession>
<evidence type="ECO:0000256" key="7">
    <source>
        <dbReference type="ARBA" id="ARBA00022525"/>
    </source>
</evidence>
<evidence type="ECO:0000256" key="16">
    <source>
        <dbReference type="SAM" id="MobiDB-lite"/>
    </source>
</evidence>